<keyword evidence="1" id="KW-1133">Transmembrane helix</keyword>
<dbReference type="PATRIC" id="fig|1276221.3.peg.498"/>
<dbReference type="STRING" id="1276221.SDIMI_v3c04990"/>
<dbReference type="EMBL" id="CP005076">
    <property type="protein sequence ID" value="AGR42203.1"/>
    <property type="molecule type" value="Genomic_DNA"/>
</dbReference>
<dbReference type="InParanoid" id="S5MEM9"/>
<evidence type="ECO:0000313" key="3">
    <source>
        <dbReference type="Proteomes" id="UP000014983"/>
    </source>
</evidence>
<keyword evidence="1" id="KW-0812">Transmembrane</keyword>
<dbReference type="RefSeq" id="WP_020836435.1">
    <property type="nucleotide sequence ID" value="NC_021833.1"/>
</dbReference>
<accession>S5MEM9</accession>
<sequence>MNKISEREVCQKTFLNKKSLYWWLSILLILVLFSLTAVITWGYGFKGFLYIEYKNKTDIYYKQIVLNVEQKDSCSGIEKETNNFKSQCINMKEEIINYYDSQAGNDLVIKYISIYTIESISSKNHMIFSVTNTFFEDIRYKNEEDKSEALMKTIFFIYSKEDNEWKLDDLLFKNKHIEKIGDYQ</sequence>
<protein>
    <recommendedName>
        <fullName evidence="4">Transmembrane protein</fullName>
    </recommendedName>
</protein>
<dbReference type="Proteomes" id="UP000014983">
    <property type="component" value="Chromosome"/>
</dbReference>
<reference evidence="2 3" key="1">
    <citation type="journal article" date="2013" name="Genome Biol. Evol.">
        <title>Comparison of metabolic capacities and inference of gene content evolution in mosquito-associated Spiroplasma diminutum and S. taiwanense.</title>
        <authorList>
            <person name="Lo W.S."/>
            <person name="Ku C."/>
            <person name="Chen L.L."/>
            <person name="Chang T.H."/>
            <person name="Kuo C.H."/>
        </authorList>
    </citation>
    <scope>NUCLEOTIDE SEQUENCE [LARGE SCALE GENOMIC DNA]</scope>
    <source>
        <strain evidence="2 3">CUAS-1</strain>
    </source>
</reference>
<gene>
    <name evidence="2" type="ORF">SDIMI_v3c04990</name>
</gene>
<dbReference type="OrthoDB" id="9844631at2"/>
<dbReference type="HOGENOM" id="CLU_1467339_0_0_14"/>
<evidence type="ECO:0000256" key="1">
    <source>
        <dbReference type="SAM" id="Phobius"/>
    </source>
</evidence>
<keyword evidence="1" id="KW-0472">Membrane</keyword>
<keyword evidence="3" id="KW-1185">Reference proteome</keyword>
<organism evidence="2 3">
    <name type="scientific">Spiroplasma diminutum CUAS-1</name>
    <dbReference type="NCBI Taxonomy" id="1276221"/>
    <lineage>
        <taxon>Bacteria</taxon>
        <taxon>Bacillati</taxon>
        <taxon>Mycoplasmatota</taxon>
        <taxon>Mollicutes</taxon>
        <taxon>Entomoplasmatales</taxon>
        <taxon>Spiroplasmataceae</taxon>
        <taxon>Spiroplasma</taxon>
    </lineage>
</organism>
<feature type="transmembrane region" description="Helical" evidence="1">
    <location>
        <begin position="20"/>
        <end position="44"/>
    </location>
</feature>
<name>S5MEM9_9MOLU</name>
<evidence type="ECO:0000313" key="2">
    <source>
        <dbReference type="EMBL" id="AGR42203.1"/>
    </source>
</evidence>
<proteinExistence type="predicted"/>
<dbReference type="KEGG" id="sdi:SDIMI_v3c04990"/>
<evidence type="ECO:0008006" key="4">
    <source>
        <dbReference type="Google" id="ProtNLM"/>
    </source>
</evidence>
<dbReference type="AlphaFoldDB" id="S5MEM9"/>